<reference evidence="1" key="1">
    <citation type="submission" date="2021-03" db="EMBL/GenBank/DDBJ databases">
        <title>Antimicrobial resistance genes in bacteria isolated from Japanese honey, and their potential for conferring macrolide and lincosamide resistance in the American foulbrood pathogen Paenibacillus larvae.</title>
        <authorList>
            <person name="Okamoto M."/>
            <person name="Kumagai M."/>
            <person name="Kanamori H."/>
            <person name="Takamatsu D."/>
        </authorList>
    </citation>
    <scope>NUCLEOTIDE SEQUENCE</scope>
    <source>
        <strain evidence="1">J2TS6</strain>
    </source>
</reference>
<dbReference type="EMBL" id="BORQ01000005">
    <property type="protein sequence ID" value="GIO33248.1"/>
    <property type="molecule type" value="Genomic_DNA"/>
</dbReference>
<keyword evidence="2" id="KW-1185">Reference proteome</keyword>
<gene>
    <name evidence="1" type="ORF">J2TS6_43890</name>
</gene>
<sequence>MNGRRIRKLSLIWRTGTGTYILRWHRFPPRTSYDRFIVCKSWEECHEDGGIEFEFPLIPTEEELRQMSKDVTREKLQIIDGGKNLIDDEEGAE</sequence>
<name>A0A919XKV0_9BACL</name>
<comment type="caution">
    <text evidence="1">The sequence shown here is derived from an EMBL/GenBank/DDBJ whole genome shotgun (WGS) entry which is preliminary data.</text>
</comment>
<dbReference type="Proteomes" id="UP000679779">
    <property type="component" value="Unassembled WGS sequence"/>
</dbReference>
<dbReference type="AlphaFoldDB" id="A0A919XKV0"/>
<protein>
    <submittedName>
        <fullName evidence="1">Uncharacterized protein</fullName>
    </submittedName>
</protein>
<evidence type="ECO:0000313" key="1">
    <source>
        <dbReference type="EMBL" id="GIO33248.1"/>
    </source>
</evidence>
<proteinExistence type="predicted"/>
<evidence type="ECO:0000313" key="2">
    <source>
        <dbReference type="Proteomes" id="UP000679779"/>
    </source>
</evidence>
<organism evidence="1 2">
    <name type="scientific">Paenibacillus albilobatus</name>
    <dbReference type="NCBI Taxonomy" id="2716884"/>
    <lineage>
        <taxon>Bacteria</taxon>
        <taxon>Bacillati</taxon>
        <taxon>Bacillota</taxon>
        <taxon>Bacilli</taxon>
        <taxon>Bacillales</taxon>
        <taxon>Paenibacillaceae</taxon>
        <taxon>Paenibacillus</taxon>
    </lineage>
</organism>
<accession>A0A919XKV0</accession>